<accession>A0A7W6RR15</accession>
<comment type="caution">
    <text evidence="1">The sequence shown here is derived from an EMBL/GenBank/DDBJ whole genome shotgun (WGS) entry which is preliminary data.</text>
</comment>
<name>A0A7W6RR15_9HYPH</name>
<protein>
    <recommendedName>
        <fullName evidence="3">Winged helix DNA-binding protein</fullName>
    </recommendedName>
</protein>
<reference evidence="1 2" key="1">
    <citation type="submission" date="2020-08" db="EMBL/GenBank/DDBJ databases">
        <title>Genomic Encyclopedia of Type Strains, Phase IV (KMG-V): Genome sequencing to study the core and pangenomes of soil and plant-associated prokaryotes.</title>
        <authorList>
            <person name="Whitman W."/>
        </authorList>
    </citation>
    <scope>NUCLEOTIDE SEQUENCE [LARGE SCALE GENOMIC DNA]</scope>
    <source>
        <strain evidence="1 2">SEMIA 402</strain>
    </source>
</reference>
<evidence type="ECO:0008006" key="3">
    <source>
        <dbReference type="Google" id="ProtNLM"/>
    </source>
</evidence>
<proteinExistence type="predicted"/>
<sequence>MTAGHLEPPVGSEGRALLRRIRIFANEYPVAQEVSLRSVHDMAARGFIQRHGKGRSLLRLTAKGEMHLDGIMRCE</sequence>
<dbReference type="RefSeq" id="WP_183927680.1">
    <property type="nucleotide sequence ID" value="NZ_JACIGM010000011.1"/>
</dbReference>
<organism evidence="1 2">
    <name type="scientific">Rhizobium mongolense</name>
    <dbReference type="NCBI Taxonomy" id="57676"/>
    <lineage>
        <taxon>Bacteria</taxon>
        <taxon>Pseudomonadati</taxon>
        <taxon>Pseudomonadota</taxon>
        <taxon>Alphaproteobacteria</taxon>
        <taxon>Hyphomicrobiales</taxon>
        <taxon>Rhizobiaceae</taxon>
        <taxon>Rhizobium/Agrobacterium group</taxon>
        <taxon>Rhizobium</taxon>
    </lineage>
</organism>
<dbReference type="AlphaFoldDB" id="A0A7W6RR15"/>
<gene>
    <name evidence="1" type="ORF">GGE12_004845</name>
</gene>
<evidence type="ECO:0000313" key="2">
    <source>
        <dbReference type="Proteomes" id="UP000533641"/>
    </source>
</evidence>
<evidence type="ECO:0000313" key="1">
    <source>
        <dbReference type="EMBL" id="MBB4277047.1"/>
    </source>
</evidence>
<dbReference type="Proteomes" id="UP000533641">
    <property type="component" value="Unassembled WGS sequence"/>
</dbReference>
<dbReference type="EMBL" id="JACIGM010000011">
    <property type="protein sequence ID" value="MBB4277047.1"/>
    <property type="molecule type" value="Genomic_DNA"/>
</dbReference>